<protein>
    <submittedName>
        <fullName evidence="7">5-dehydro-2-deoxygluconokinase</fullName>
        <ecNumber evidence="7">2.7.1.92</ecNumber>
    </submittedName>
</protein>
<evidence type="ECO:0000256" key="3">
    <source>
        <dbReference type="ARBA" id="ARBA00022741"/>
    </source>
</evidence>
<dbReference type="SUPFAM" id="SSF53613">
    <property type="entry name" value="Ribokinase-like"/>
    <property type="match status" value="1"/>
</dbReference>
<dbReference type="GO" id="GO:0005524">
    <property type="term" value="F:ATP binding"/>
    <property type="evidence" value="ECO:0007669"/>
    <property type="project" value="UniProtKB-KW"/>
</dbReference>
<evidence type="ECO:0000313" key="8">
    <source>
        <dbReference type="Proteomes" id="UP000557772"/>
    </source>
</evidence>
<comment type="caution">
    <text evidence="7">The sequence shown here is derived from an EMBL/GenBank/DDBJ whole genome shotgun (WGS) entry which is preliminary data.</text>
</comment>
<sequence>MIEVLTIGRVGVDIYPREVGSRLEDVETFGKFLGGSATNVAVAAARLGKRAAVITRTGNDPFGRFVHRALRDFGVDDEWVVAVPDLPTPVTFCEIFPPDEFPLYFYRLPIAPDLCIEPAEIPADVVRAVPIYWSTLTGLSRQPSRDAHRHAWEVRRRTDHTVIDLDYRPMFWDDVSDARAAAGEALSHCTIAIGNRDECEVAVGERDPERAAAALLDRGVRIAVVKQGPRGVLVRTDRESEVIPAVSVDVVNGLGAGDAFGGAFCASLLDGLPVVDAVRRANAAGAMVAARLECSAAMPTSAELDAFVEDAGGRR</sequence>
<organism evidence="7 8">
    <name type="scientific">Flexivirga aerilata</name>
    <dbReference type="NCBI Taxonomy" id="1656889"/>
    <lineage>
        <taxon>Bacteria</taxon>
        <taxon>Bacillati</taxon>
        <taxon>Actinomycetota</taxon>
        <taxon>Actinomycetes</taxon>
        <taxon>Micrococcales</taxon>
        <taxon>Dermacoccaceae</taxon>
        <taxon>Flexivirga</taxon>
    </lineage>
</organism>
<gene>
    <name evidence="7" type="primary">iolC</name>
    <name evidence="7" type="ORF">HJ588_17970</name>
</gene>
<dbReference type="PANTHER" id="PTHR43085:SF49">
    <property type="entry name" value="5-DEHYDRO-2-DEOXYGLUCONOKINASE"/>
    <property type="match status" value="1"/>
</dbReference>
<evidence type="ECO:0000256" key="1">
    <source>
        <dbReference type="ARBA" id="ARBA00010688"/>
    </source>
</evidence>
<dbReference type="EMBL" id="JABENB010000003">
    <property type="protein sequence ID" value="NNG41150.1"/>
    <property type="molecule type" value="Genomic_DNA"/>
</dbReference>
<dbReference type="Pfam" id="PF00294">
    <property type="entry name" value="PfkB"/>
    <property type="match status" value="1"/>
</dbReference>
<dbReference type="NCBIfam" id="TIGR04382">
    <property type="entry name" value="myo_inos_iolC_N"/>
    <property type="match status" value="1"/>
</dbReference>
<name>A0A849AS94_9MICO</name>
<evidence type="ECO:0000259" key="6">
    <source>
        <dbReference type="Pfam" id="PF00294"/>
    </source>
</evidence>
<dbReference type="InterPro" id="IPR029056">
    <property type="entry name" value="Ribokinase-like"/>
</dbReference>
<keyword evidence="2 7" id="KW-0808">Transferase</keyword>
<comment type="similarity">
    <text evidence="1">Belongs to the carbohydrate kinase PfkB family.</text>
</comment>
<dbReference type="PRINTS" id="PR00990">
    <property type="entry name" value="RIBOKINASE"/>
</dbReference>
<dbReference type="Proteomes" id="UP000557772">
    <property type="component" value="Unassembled WGS sequence"/>
</dbReference>
<dbReference type="Gene3D" id="3.40.1190.20">
    <property type="match status" value="1"/>
</dbReference>
<dbReference type="Gene3D" id="2.20.150.10">
    <property type="entry name" value="putative 5-dehydro-2- deoxygluconokinase"/>
    <property type="match status" value="1"/>
</dbReference>
<keyword evidence="4 7" id="KW-0418">Kinase</keyword>
<dbReference type="EC" id="2.7.1.92" evidence="7"/>
<evidence type="ECO:0000313" key="7">
    <source>
        <dbReference type="EMBL" id="NNG41150.1"/>
    </source>
</evidence>
<dbReference type="PANTHER" id="PTHR43085">
    <property type="entry name" value="HEXOKINASE FAMILY MEMBER"/>
    <property type="match status" value="1"/>
</dbReference>
<proteinExistence type="inferred from homology"/>
<dbReference type="CDD" id="cd01166">
    <property type="entry name" value="KdgK"/>
    <property type="match status" value="1"/>
</dbReference>
<keyword evidence="5" id="KW-0067">ATP-binding</keyword>
<evidence type="ECO:0000256" key="4">
    <source>
        <dbReference type="ARBA" id="ARBA00022777"/>
    </source>
</evidence>
<evidence type="ECO:0000256" key="2">
    <source>
        <dbReference type="ARBA" id="ARBA00022679"/>
    </source>
</evidence>
<dbReference type="AlphaFoldDB" id="A0A849AS94"/>
<feature type="domain" description="Carbohydrate kinase PfkB" evidence="6">
    <location>
        <begin position="2"/>
        <end position="300"/>
    </location>
</feature>
<dbReference type="InterPro" id="IPR023314">
    <property type="entry name" value="Myo_inos_IolC-like_sf"/>
</dbReference>
<dbReference type="RefSeq" id="WP_171158204.1">
    <property type="nucleotide sequence ID" value="NZ_JABENB010000003.1"/>
</dbReference>
<keyword evidence="8" id="KW-1185">Reference proteome</keyword>
<evidence type="ECO:0000256" key="5">
    <source>
        <dbReference type="ARBA" id="ARBA00022840"/>
    </source>
</evidence>
<keyword evidence="3" id="KW-0547">Nucleotide-binding</keyword>
<dbReference type="InterPro" id="IPR002139">
    <property type="entry name" value="Ribo/fructo_kinase"/>
</dbReference>
<dbReference type="InterPro" id="IPR011611">
    <property type="entry name" value="PfkB_dom"/>
</dbReference>
<dbReference type="InterPro" id="IPR030830">
    <property type="entry name" value="Myo_inos_IolC"/>
</dbReference>
<dbReference type="GO" id="GO:0047590">
    <property type="term" value="F:5-dehydro-2-deoxygluconokinase activity"/>
    <property type="evidence" value="ECO:0007669"/>
    <property type="project" value="UniProtKB-EC"/>
</dbReference>
<reference evidence="7 8" key="1">
    <citation type="submission" date="2020-05" db="EMBL/GenBank/DDBJ databases">
        <title>Flexivirga sp. ID2601S isolated from air conditioner.</title>
        <authorList>
            <person name="Kim D.H."/>
        </authorList>
    </citation>
    <scope>NUCLEOTIDE SEQUENCE [LARGE SCALE GENOMIC DNA]</scope>
    <source>
        <strain evidence="7 8">ID2601S</strain>
    </source>
</reference>
<accession>A0A849AS94</accession>
<dbReference type="InterPro" id="IPR050306">
    <property type="entry name" value="PfkB_Carbo_kinase"/>
</dbReference>